<dbReference type="InterPro" id="IPR029058">
    <property type="entry name" value="AB_hydrolase_fold"/>
</dbReference>
<keyword evidence="2" id="KW-0442">Lipid degradation</keyword>
<keyword evidence="3" id="KW-0443">Lipid metabolism</keyword>
<reference evidence="6" key="1">
    <citation type="journal article" date="2014" name="Int. J. Syst. Evol. Microbiol.">
        <title>Complete genome sequence of Corynebacterium casei LMG S-19264T (=DSM 44701T), isolated from a smear-ripened cheese.</title>
        <authorList>
            <consortium name="US DOE Joint Genome Institute (JGI-PGF)"/>
            <person name="Walter F."/>
            <person name="Albersmeier A."/>
            <person name="Kalinowski J."/>
            <person name="Ruckert C."/>
        </authorList>
    </citation>
    <scope>NUCLEOTIDE SEQUENCE</scope>
    <source>
        <strain evidence="6">JCM 3051</strain>
    </source>
</reference>
<reference evidence="6" key="2">
    <citation type="submission" date="2020-09" db="EMBL/GenBank/DDBJ databases">
        <authorList>
            <person name="Sun Q."/>
            <person name="Ohkuma M."/>
        </authorList>
    </citation>
    <scope>NUCLEOTIDE SEQUENCE</scope>
    <source>
        <strain evidence="6">JCM 3051</strain>
    </source>
</reference>
<feature type="signal peptide" evidence="5">
    <location>
        <begin position="1"/>
        <end position="34"/>
    </location>
</feature>
<keyword evidence="7" id="KW-1185">Reference proteome</keyword>
<dbReference type="PROSITE" id="PS51318">
    <property type="entry name" value="TAT"/>
    <property type="match status" value="1"/>
</dbReference>
<keyword evidence="1" id="KW-0378">Hydrolase</keyword>
<evidence type="ECO:0000313" key="7">
    <source>
        <dbReference type="Proteomes" id="UP000655589"/>
    </source>
</evidence>
<accession>A0A8H9GQ04</accession>
<evidence type="ECO:0000256" key="1">
    <source>
        <dbReference type="ARBA" id="ARBA00022801"/>
    </source>
</evidence>
<dbReference type="Gene3D" id="3.40.50.1820">
    <property type="entry name" value="alpha/beta hydrolase"/>
    <property type="match status" value="1"/>
</dbReference>
<evidence type="ECO:0000256" key="2">
    <source>
        <dbReference type="ARBA" id="ARBA00022963"/>
    </source>
</evidence>
<feature type="chain" id="PRO_5034809392" evidence="5">
    <location>
        <begin position="35"/>
        <end position="419"/>
    </location>
</feature>
<dbReference type="RefSeq" id="WP_171107882.1">
    <property type="nucleotide sequence ID" value="NZ_BMPT01000025.1"/>
</dbReference>
<evidence type="ECO:0000256" key="4">
    <source>
        <dbReference type="SAM" id="MobiDB-lite"/>
    </source>
</evidence>
<organism evidence="6 7">
    <name type="scientific">Promicromonospora citrea</name>
    <dbReference type="NCBI Taxonomy" id="43677"/>
    <lineage>
        <taxon>Bacteria</taxon>
        <taxon>Bacillati</taxon>
        <taxon>Actinomycetota</taxon>
        <taxon>Actinomycetes</taxon>
        <taxon>Micrococcales</taxon>
        <taxon>Promicromonosporaceae</taxon>
        <taxon>Promicromonospora</taxon>
    </lineage>
</organism>
<evidence type="ECO:0000256" key="3">
    <source>
        <dbReference type="ARBA" id="ARBA00023098"/>
    </source>
</evidence>
<dbReference type="Proteomes" id="UP000655589">
    <property type="component" value="Unassembled WGS sequence"/>
</dbReference>
<comment type="caution">
    <text evidence="6">The sequence shown here is derived from an EMBL/GenBank/DDBJ whole genome shotgun (WGS) entry which is preliminary data.</text>
</comment>
<feature type="compositionally biased region" description="Low complexity" evidence="4">
    <location>
        <begin position="60"/>
        <end position="77"/>
    </location>
</feature>
<sequence>MTTSLRTSRTVLAAALAASALIIAPLAGAPAALAAAGTAGGPTSAGPTIAGPTIADPTIADPAAGGPTSAGPTADPALSLPAPTGPLPVGTTWAHLVDPDRRDPWRPEEQRELMVSLWYPAVPHGVPAPYTSEAVSAAIVASTGLPLDPAILTTVRTHARAEAPALPGRRPLVVLSPGAGLSRESLTSLGEDLASRGYVVAGVDHTYEARAVELPDGTVAPCLLCERENTAEIGAWVTRGRAADISFVLDELTRGRLWRHAPGIDPRRVAVVGHSLGGAAAATAITLDRRVDVGVNMDGTFQVDLPETGVDKPFLMLGSVLHEDAAVDGTDWSDNHARLGADSRWLQVPTANHSSFTDQLMFLDQAGLPLPEPGTLGGERGVRITTAYVGAFLDRHLRGRPAPILDGPSAAYPEVERRG</sequence>
<dbReference type="Pfam" id="PF03403">
    <property type="entry name" value="PAF-AH_p_II"/>
    <property type="match status" value="1"/>
</dbReference>
<protein>
    <submittedName>
        <fullName evidence="6">Lipase</fullName>
    </submittedName>
</protein>
<dbReference type="GO" id="GO:0003847">
    <property type="term" value="F:1-alkyl-2-acetylglycerophosphocholine esterase activity"/>
    <property type="evidence" value="ECO:0007669"/>
    <property type="project" value="TreeGrafter"/>
</dbReference>
<evidence type="ECO:0000256" key="5">
    <source>
        <dbReference type="SAM" id="SignalP"/>
    </source>
</evidence>
<dbReference type="EMBL" id="BMPT01000025">
    <property type="protein sequence ID" value="GGM42847.1"/>
    <property type="molecule type" value="Genomic_DNA"/>
</dbReference>
<keyword evidence="5" id="KW-0732">Signal</keyword>
<feature type="region of interest" description="Disordered" evidence="4">
    <location>
        <begin position="36"/>
        <end position="85"/>
    </location>
</feature>
<proteinExistence type="predicted"/>
<dbReference type="GO" id="GO:0016042">
    <property type="term" value="P:lipid catabolic process"/>
    <property type="evidence" value="ECO:0007669"/>
    <property type="project" value="UniProtKB-KW"/>
</dbReference>
<feature type="compositionally biased region" description="Low complexity" evidence="4">
    <location>
        <begin position="36"/>
        <end position="52"/>
    </location>
</feature>
<dbReference type="SUPFAM" id="SSF53474">
    <property type="entry name" value="alpha/beta-Hydrolases"/>
    <property type="match status" value="1"/>
</dbReference>
<dbReference type="PANTHER" id="PTHR10272">
    <property type="entry name" value="PLATELET-ACTIVATING FACTOR ACETYLHYDROLASE"/>
    <property type="match status" value="1"/>
</dbReference>
<evidence type="ECO:0000313" key="6">
    <source>
        <dbReference type="EMBL" id="GGM42847.1"/>
    </source>
</evidence>
<dbReference type="AlphaFoldDB" id="A0A8H9GQ04"/>
<dbReference type="InterPro" id="IPR006311">
    <property type="entry name" value="TAT_signal"/>
</dbReference>
<dbReference type="PANTHER" id="PTHR10272:SF0">
    <property type="entry name" value="PLATELET-ACTIVATING FACTOR ACETYLHYDROLASE"/>
    <property type="match status" value="1"/>
</dbReference>
<name>A0A8H9GQ04_9MICO</name>
<gene>
    <name evidence="6" type="ORF">GCM10010102_43000</name>
</gene>